<gene>
    <name evidence="1" type="ORF">GALL_433080</name>
</gene>
<name>A0A1J5Q4X8_9ZZZZ</name>
<dbReference type="AlphaFoldDB" id="A0A1J5Q4X8"/>
<comment type="caution">
    <text evidence="1">The sequence shown here is derived from an EMBL/GenBank/DDBJ whole genome shotgun (WGS) entry which is preliminary data.</text>
</comment>
<accession>A0A1J5Q4X8</accession>
<protein>
    <submittedName>
        <fullName evidence="1">Uncharacterized protein</fullName>
    </submittedName>
</protein>
<sequence length="97" mass="10604">MGDDAEHVQQAAPAEDLHGAGRQALCNLFRALQLCVVAPGQQDAQAPRREAGSELLPMIEGPELFGFGRAVGEQHCGQRRRVWPIREMPVDGVVHRP</sequence>
<organism evidence="1">
    <name type="scientific">mine drainage metagenome</name>
    <dbReference type="NCBI Taxonomy" id="410659"/>
    <lineage>
        <taxon>unclassified sequences</taxon>
        <taxon>metagenomes</taxon>
        <taxon>ecological metagenomes</taxon>
    </lineage>
</organism>
<dbReference type="EMBL" id="MLJW01002301">
    <property type="protein sequence ID" value="OIQ75031.1"/>
    <property type="molecule type" value="Genomic_DNA"/>
</dbReference>
<proteinExistence type="predicted"/>
<reference evidence="1" key="1">
    <citation type="submission" date="2016-10" db="EMBL/GenBank/DDBJ databases">
        <title>Sequence of Gallionella enrichment culture.</title>
        <authorList>
            <person name="Poehlein A."/>
            <person name="Muehling M."/>
            <person name="Daniel R."/>
        </authorList>
    </citation>
    <scope>NUCLEOTIDE SEQUENCE</scope>
</reference>
<evidence type="ECO:0000313" key="1">
    <source>
        <dbReference type="EMBL" id="OIQ75031.1"/>
    </source>
</evidence>